<dbReference type="InterPro" id="IPR008758">
    <property type="entry name" value="Peptidase_S28"/>
</dbReference>
<gene>
    <name evidence="1" type="ORF">CCMP2556_LOCUS19431</name>
</gene>
<accession>A0ABP0L7W0</accession>
<sequence>MLPGLCLFWTLSICLGVPSKPLYFQQRVSHFASSNATFQQRYYMEDSHWAGPGSPIFVIMGGEGAISPETGIFYPWVIDTLAKEYRGLVLEPEHRFYGESLPFGNDSFLVANLKAAMNTQEALADAAELIRSIQSIRQCGDRGTEEYCPVMVIGGSYPGFLAAMMRMRYPAVVDMAYASSAPLKFYSQQVSQYDYYAKVTESAERSTKGCPEAVKAAFNKMVEFFRTANTSQIAEQFSVCEPIQAPAALPDNLLFLAEQTFANLNMANYPPNSGTGLDRTCKLFLQARAHGSELTAMRELLLQETRLQHEGLQSGRAHLGFMGHLSTRSTCFDLSGHLPAGHSATARCGDWSGCGYGRSGQMWDFQTCTFEVEKIGFGEHQMFPSYPWTREWLAEHCRKRFGASPEPTSLVDLWGFDVSNLASQTSRILFVNGLNDGWSVGGILQDLSTEKGLLAINLPNGAHHSELSHASMEDTPDIKEAHERILRIVSHWLEEIKRPESWQTIVS</sequence>
<reference evidence="1 2" key="1">
    <citation type="submission" date="2024-02" db="EMBL/GenBank/DDBJ databases">
        <authorList>
            <person name="Chen Y."/>
            <person name="Shah S."/>
            <person name="Dougan E. K."/>
            <person name="Thang M."/>
            <person name="Chan C."/>
        </authorList>
    </citation>
    <scope>NUCLEOTIDE SEQUENCE [LARGE SCALE GENOMIC DNA]</scope>
</reference>
<dbReference type="EMBL" id="CAXAMN010011113">
    <property type="protein sequence ID" value="CAK9034297.1"/>
    <property type="molecule type" value="Genomic_DNA"/>
</dbReference>
<proteinExistence type="predicted"/>
<dbReference type="Gene3D" id="1.20.120.980">
    <property type="entry name" value="Serine carboxypeptidase S28, SKS domain"/>
    <property type="match status" value="1"/>
</dbReference>
<dbReference type="Pfam" id="PF05577">
    <property type="entry name" value="Peptidase_S28"/>
    <property type="match status" value="1"/>
</dbReference>
<dbReference type="Gene3D" id="3.40.50.1820">
    <property type="entry name" value="alpha/beta hydrolase"/>
    <property type="match status" value="1"/>
</dbReference>
<dbReference type="Proteomes" id="UP001642484">
    <property type="component" value="Unassembled WGS sequence"/>
</dbReference>
<comment type="caution">
    <text evidence="1">The sequence shown here is derived from an EMBL/GenBank/DDBJ whole genome shotgun (WGS) entry which is preliminary data.</text>
</comment>
<dbReference type="SUPFAM" id="SSF53474">
    <property type="entry name" value="alpha/beta-Hydrolases"/>
    <property type="match status" value="1"/>
</dbReference>
<evidence type="ECO:0000313" key="1">
    <source>
        <dbReference type="EMBL" id="CAK9034297.1"/>
    </source>
</evidence>
<evidence type="ECO:0000313" key="2">
    <source>
        <dbReference type="Proteomes" id="UP001642484"/>
    </source>
</evidence>
<dbReference type="PANTHER" id="PTHR11010:SF38">
    <property type="entry name" value="LYSOSOMAL PRO-X CARBOXYPEPTIDASE"/>
    <property type="match status" value="1"/>
</dbReference>
<keyword evidence="2" id="KW-1185">Reference proteome</keyword>
<dbReference type="PANTHER" id="PTHR11010">
    <property type="entry name" value="PROTEASE S28 PRO-X CARBOXYPEPTIDASE-RELATED"/>
    <property type="match status" value="1"/>
</dbReference>
<dbReference type="InterPro" id="IPR029058">
    <property type="entry name" value="AB_hydrolase_fold"/>
</dbReference>
<protein>
    <submittedName>
        <fullName evidence="1">Uncharacterized protein</fullName>
    </submittedName>
</protein>
<organism evidence="1 2">
    <name type="scientific">Durusdinium trenchii</name>
    <dbReference type="NCBI Taxonomy" id="1381693"/>
    <lineage>
        <taxon>Eukaryota</taxon>
        <taxon>Sar</taxon>
        <taxon>Alveolata</taxon>
        <taxon>Dinophyceae</taxon>
        <taxon>Suessiales</taxon>
        <taxon>Symbiodiniaceae</taxon>
        <taxon>Durusdinium</taxon>
    </lineage>
</organism>
<dbReference type="GO" id="GO:0004177">
    <property type="term" value="F:aminopeptidase activity"/>
    <property type="evidence" value="ECO:0007669"/>
    <property type="project" value="UniProtKB-KW"/>
</dbReference>
<dbReference type="InterPro" id="IPR042269">
    <property type="entry name" value="Ser_carbopepase_S28_SKS"/>
</dbReference>
<name>A0ABP0L7W0_9DINO</name>